<organism evidence="2 3">
    <name type="scientific">Gracilibacillus thailandensis</name>
    <dbReference type="NCBI Taxonomy" id="563735"/>
    <lineage>
        <taxon>Bacteria</taxon>
        <taxon>Bacillati</taxon>
        <taxon>Bacillota</taxon>
        <taxon>Bacilli</taxon>
        <taxon>Bacillales</taxon>
        <taxon>Bacillaceae</taxon>
        <taxon>Gracilibacillus</taxon>
    </lineage>
</organism>
<keyword evidence="1" id="KW-0175">Coiled coil</keyword>
<comment type="caution">
    <text evidence="2">The sequence shown here is derived from an EMBL/GenBank/DDBJ whole genome shotgun (WGS) entry which is preliminary data.</text>
</comment>
<evidence type="ECO:0000313" key="2">
    <source>
        <dbReference type="EMBL" id="MRI65123.1"/>
    </source>
</evidence>
<dbReference type="EMBL" id="WJEE01000002">
    <property type="protein sequence ID" value="MRI65123.1"/>
    <property type="molecule type" value="Genomic_DNA"/>
</dbReference>
<accession>A0A6N7QSV5</accession>
<dbReference type="RefSeq" id="WP_153833989.1">
    <property type="nucleotide sequence ID" value="NZ_JBHUMW010000105.1"/>
</dbReference>
<keyword evidence="3" id="KW-1185">Reference proteome</keyword>
<sequence length="137" mass="16142">MNDKIIKRMEQLERINSNIKQLDHEELAHLYELVRLYNEALYIVGDLVAESAYVKDTAYLERKRIHAETVINGTGTVAMKEANAELTIHEYRKQERDANALYIKFKNRQSAIENSIVDLRQKRNRLENELQAVNDRR</sequence>
<reference evidence="2 3" key="1">
    <citation type="submission" date="2019-10" db="EMBL/GenBank/DDBJ databases">
        <title>Gracilibacillus salitolerans sp. nov., a moderate halophile isolated from a saline soil in northwest China.</title>
        <authorList>
            <person name="Gan L."/>
        </authorList>
    </citation>
    <scope>NUCLEOTIDE SEQUENCE [LARGE SCALE GENOMIC DNA]</scope>
    <source>
        <strain evidence="2 3">TP2-8</strain>
    </source>
</reference>
<feature type="coiled-coil region" evidence="1">
    <location>
        <begin position="109"/>
        <end position="136"/>
    </location>
</feature>
<name>A0A6N7QSV5_9BACI</name>
<proteinExistence type="predicted"/>
<gene>
    <name evidence="2" type="ORF">GH885_02020</name>
</gene>
<dbReference type="Proteomes" id="UP000435187">
    <property type="component" value="Unassembled WGS sequence"/>
</dbReference>
<evidence type="ECO:0000313" key="3">
    <source>
        <dbReference type="Proteomes" id="UP000435187"/>
    </source>
</evidence>
<evidence type="ECO:0000256" key="1">
    <source>
        <dbReference type="SAM" id="Coils"/>
    </source>
</evidence>
<dbReference type="AlphaFoldDB" id="A0A6N7QSV5"/>
<protein>
    <submittedName>
        <fullName evidence="2">Uncharacterized protein</fullName>
    </submittedName>
</protein>